<dbReference type="AlphaFoldDB" id="A0A176WLL4"/>
<proteinExistence type="predicted"/>
<dbReference type="Proteomes" id="UP000077202">
    <property type="component" value="Unassembled WGS sequence"/>
</dbReference>
<reference evidence="1" key="1">
    <citation type="submission" date="2016-03" db="EMBL/GenBank/DDBJ databases">
        <title>Mechanisms controlling the formation of the plant cell surface in tip-growing cells are functionally conserved among land plants.</title>
        <authorList>
            <person name="Honkanen S."/>
            <person name="Jones V.A."/>
            <person name="Morieri G."/>
            <person name="Champion C."/>
            <person name="Hetherington A.J."/>
            <person name="Kelly S."/>
            <person name="Saint-Marcoux D."/>
            <person name="Proust H."/>
            <person name="Prescott H."/>
            <person name="Dolan L."/>
        </authorList>
    </citation>
    <scope>NUCLEOTIDE SEQUENCE [LARGE SCALE GENOMIC DNA]</scope>
    <source>
        <tissue evidence="1">Whole gametophyte</tissue>
    </source>
</reference>
<evidence type="ECO:0000313" key="1">
    <source>
        <dbReference type="EMBL" id="OAE33513.1"/>
    </source>
</evidence>
<accession>A0A176WLL4</accession>
<organism evidence="1 2">
    <name type="scientific">Marchantia polymorpha subsp. ruderalis</name>
    <dbReference type="NCBI Taxonomy" id="1480154"/>
    <lineage>
        <taxon>Eukaryota</taxon>
        <taxon>Viridiplantae</taxon>
        <taxon>Streptophyta</taxon>
        <taxon>Embryophyta</taxon>
        <taxon>Marchantiophyta</taxon>
        <taxon>Marchantiopsida</taxon>
        <taxon>Marchantiidae</taxon>
        <taxon>Marchantiales</taxon>
        <taxon>Marchantiaceae</taxon>
        <taxon>Marchantia</taxon>
    </lineage>
</organism>
<sequence length="205" mass="23131">MVATNWIIRRKDFEYGNKIVVIGIDDGGHSRVYVGDKKWTENFVEKAGLNGGKLCVKYVEGFAMTPEGANLTVLFSFQFRAMLERWFKKFDRPEYGVCRNTDRRNTETCLVPSTSPPETTGLEPPSNSCRSAFTLNDMKRTGRPVEKAGYHLGKLYVVYVEALADETKHEANPTVHFTLSFEAMLLGNGTKPGKLEKDLTFRASF</sequence>
<protein>
    <submittedName>
        <fullName evidence="1">Uncharacterized protein</fullName>
    </submittedName>
</protein>
<dbReference type="EMBL" id="LVLJ01000640">
    <property type="protein sequence ID" value="OAE33513.1"/>
    <property type="molecule type" value="Genomic_DNA"/>
</dbReference>
<name>A0A176WLL4_MARPO</name>
<evidence type="ECO:0000313" key="2">
    <source>
        <dbReference type="Proteomes" id="UP000077202"/>
    </source>
</evidence>
<keyword evidence="2" id="KW-1185">Reference proteome</keyword>
<gene>
    <name evidence="1" type="ORF">AXG93_1467s1150</name>
</gene>
<comment type="caution">
    <text evidence="1">The sequence shown here is derived from an EMBL/GenBank/DDBJ whole genome shotgun (WGS) entry which is preliminary data.</text>
</comment>